<sequence>MTRAIVTGGASGLGAATVARMRAENIEVFAVDIAGEADIRLDITDEEAVQETAARIGPVDILVNSAGIVGPNTALASTRSDQWRKVFDVNVIGTVTMMRAFIPGMVERGWGRIVNIASMAGKDGNPNLSIYSASKAAVIALTKSAGKELATTGVLVNAIAPAVIATPMNDDTAPEVLAHIRSLIPMKRVGTPEEVAELIAWLTSKKVSFSTGAVYDISGGRATY</sequence>
<keyword evidence="2" id="KW-0560">Oxidoreductase</keyword>
<dbReference type="EMBL" id="JAKZBV010000001">
    <property type="protein sequence ID" value="MCH6472115.1"/>
    <property type="molecule type" value="Genomic_DNA"/>
</dbReference>
<comment type="caution">
    <text evidence="3">The sequence shown here is derived from an EMBL/GenBank/DDBJ whole genome shotgun (WGS) entry which is preliminary data.</text>
</comment>
<dbReference type="CDD" id="cd05233">
    <property type="entry name" value="SDR_c"/>
    <property type="match status" value="1"/>
</dbReference>
<protein>
    <submittedName>
        <fullName evidence="3">SDR family oxidoreductase</fullName>
    </submittedName>
</protein>
<evidence type="ECO:0000313" key="3">
    <source>
        <dbReference type="EMBL" id="MCH6472115.1"/>
    </source>
</evidence>
<dbReference type="SUPFAM" id="SSF51735">
    <property type="entry name" value="NAD(P)-binding Rossmann-fold domains"/>
    <property type="match status" value="1"/>
</dbReference>
<dbReference type="PRINTS" id="PR00081">
    <property type="entry name" value="GDHRDH"/>
</dbReference>
<dbReference type="PRINTS" id="PR00080">
    <property type="entry name" value="SDRFAMILY"/>
</dbReference>
<gene>
    <name evidence="3" type="ORF">L0M17_19470</name>
</gene>
<dbReference type="RefSeq" id="WP_241056024.1">
    <property type="nucleotide sequence ID" value="NZ_JAKZBV010000001.1"/>
</dbReference>
<dbReference type="PANTHER" id="PTHR24321:SF15">
    <property type="entry name" value="OXIDOREDUCTASE UCPA"/>
    <property type="match status" value="1"/>
</dbReference>
<comment type="similarity">
    <text evidence="1">Belongs to the short-chain dehydrogenases/reductases (SDR) family.</text>
</comment>
<accession>A0ABS9U607</accession>
<dbReference type="InterPro" id="IPR036291">
    <property type="entry name" value="NAD(P)-bd_dom_sf"/>
</dbReference>
<name>A0ABS9U607_9MICC</name>
<proteinExistence type="inferred from homology"/>
<dbReference type="Pfam" id="PF13561">
    <property type="entry name" value="adh_short_C2"/>
    <property type="match status" value="1"/>
</dbReference>
<keyword evidence="4" id="KW-1185">Reference proteome</keyword>
<evidence type="ECO:0000256" key="1">
    <source>
        <dbReference type="ARBA" id="ARBA00006484"/>
    </source>
</evidence>
<dbReference type="PANTHER" id="PTHR24321">
    <property type="entry name" value="DEHYDROGENASES, SHORT CHAIN"/>
    <property type="match status" value="1"/>
</dbReference>
<reference evidence="3 4" key="1">
    <citation type="submission" date="2022-03" db="EMBL/GenBank/DDBJ databases">
        <title>Sinomonas sp. isolated from a soil.</title>
        <authorList>
            <person name="Han J."/>
            <person name="Kim D.-U."/>
        </authorList>
    </citation>
    <scope>NUCLEOTIDE SEQUENCE [LARGE SCALE GENOMIC DNA]</scope>
    <source>
        <strain evidence="3 4">5-5</strain>
    </source>
</reference>
<evidence type="ECO:0000256" key="2">
    <source>
        <dbReference type="ARBA" id="ARBA00023002"/>
    </source>
</evidence>
<dbReference type="InterPro" id="IPR020904">
    <property type="entry name" value="Sc_DH/Rdtase_CS"/>
</dbReference>
<dbReference type="PROSITE" id="PS00061">
    <property type="entry name" value="ADH_SHORT"/>
    <property type="match status" value="1"/>
</dbReference>
<dbReference type="Gene3D" id="3.40.50.720">
    <property type="entry name" value="NAD(P)-binding Rossmann-like Domain"/>
    <property type="match status" value="1"/>
</dbReference>
<evidence type="ECO:0000313" key="4">
    <source>
        <dbReference type="Proteomes" id="UP001202922"/>
    </source>
</evidence>
<organism evidence="3 4">
    <name type="scientific">Sinomonas terrae</name>
    <dbReference type="NCBI Taxonomy" id="2908838"/>
    <lineage>
        <taxon>Bacteria</taxon>
        <taxon>Bacillati</taxon>
        <taxon>Actinomycetota</taxon>
        <taxon>Actinomycetes</taxon>
        <taxon>Micrococcales</taxon>
        <taxon>Micrococcaceae</taxon>
        <taxon>Sinomonas</taxon>
    </lineage>
</organism>
<dbReference type="Proteomes" id="UP001202922">
    <property type="component" value="Unassembled WGS sequence"/>
</dbReference>
<dbReference type="InterPro" id="IPR002347">
    <property type="entry name" value="SDR_fam"/>
</dbReference>